<accession>R0ECF5</accession>
<keyword evidence="1" id="KW-1133">Transmembrane helix</keyword>
<comment type="caution">
    <text evidence="2">The sequence shown here is derived from an EMBL/GenBank/DDBJ whole genome shotgun (WGS) entry which is preliminary data.</text>
</comment>
<proteinExistence type="predicted"/>
<evidence type="ECO:0000313" key="3">
    <source>
        <dbReference type="Proteomes" id="UP000013063"/>
    </source>
</evidence>
<organism evidence="2 3">
    <name type="scientific">Caulobacter vibrioides OR37</name>
    <dbReference type="NCBI Taxonomy" id="1292034"/>
    <lineage>
        <taxon>Bacteria</taxon>
        <taxon>Pseudomonadati</taxon>
        <taxon>Pseudomonadota</taxon>
        <taxon>Alphaproteobacteria</taxon>
        <taxon>Caulobacterales</taxon>
        <taxon>Caulobacteraceae</taxon>
        <taxon>Caulobacter</taxon>
    </lineage>
</organism>
<dbReference type="STRING" id="1292034.OR37_00908"/>
<keyword evidence="3" id="KW-1185">Reference proteome</keyword>
<name>R0ECF5_CAUVI</name>
<sequence length="173" mass="18841" precursor="true">MTAARTLLLAAAVVVGLTGAILLWPALTRSTQPRGLMQVALGHYAGAPQLKPFASQVEGPQGERRQRLFGVAEPQARKLLSACSIDAWKHVSTLRAPADGDPKDGERLFHLWVCERTDGKLMAAELWRPHMGVDGVYFAACAPTVCPSYPQAFPEIRAWLGDTFEPVAERPPQ</sequence>
<gene>
    <name evidence="2" type="ORF">OR37_00908</name>
</gene>
<protein>
    <submittedName>
        <fullName evidence="2">Uncharacterized protein</fullName>
    </submittedName>
</protein>
<evidence type="ECO:0000256" key="1">
    <source>
        <dbReference type="SAM" id="Phobius"/>
    </source>
</evidence>
<reference evidence="2 3" key="1">
    <citation type="journal article" date="2013" name="Genome Announc.">
        <title>Draft Genome Sequence for Caulobacter sp. Strain OR37, a Bacterium Tolerant to Heavy Metals.</title>
        <authorList>
            <person name="Utturkar S.M."/>
            <person name="Bollmann A."/>
            <person name="Brzoska R.M."/>
            <person name="Klingeman D.M."/>
            <person name="Epstein S.E."/>
            <person name="Palumbo A.V."/>
            <person name="Brown S.D."/>
        </authorList>
    </citation>
    <scope>NUCLEOTIDE SEQUENCE [LARGE SCALE GENOMIC DNA]</scope>
    <source>
        <strain evidence="2 3">OR37</strain>
    </source>
</reference>
<feature type="transmembrane region" description="Helical" evidence="1">
    <location>
        <begin position="6"/>
        <end position="27"/>
    </location>
</feature>
<dbReference type="AlphaFoldDB" id="R0ECF5"/>
<evidence type="ECO:0000313" key="2">
    <source>
        <dbReference type="EMBL" id="ENZ83133.1"/>
    </source>
</evidence>
<keyword evidence="1" id="KW-0472">Membrane</keyword>
<dbReference type="PATRIC" id="fig|1292034.3.peg.900"/>
<dbReference type="Proteomes" id="UP000013063">
    <property type="component" value="Unassembled WGS sequence"/>
</dbReference>
<keyword evidence="1" id="KW-0812">Transmembrane</keyword>
<dbReference type="EMBL" id="APMP01000003">
    <property type="protein sequence ID" value="ENZ83133.1"/>
    <property type="molecule type" value="Genomic_DNA"/>
</dbReference>